<protein>
    <submittedName>
        <fullName evidence="1">Uncharacterized protein</fullName>
    </submittedName>
</protein>
<name>A0ABZ0EGB5_9BURK</name>
<accession>A0ABZ0EGB5</accession>
<keyword evidence="2" id="KW-1185">Reference proteome</keyword>
<gene>
    <name evidence="1" type="ORF">RW095_20180</name>
</gene>
<evidence type="ECO:0000313" key="2">
    <source>
        <dbReference type="Proteomes" id="UP001302652"/>
    </source>
</evidence>
<dbReference type="RefSeq" id="WP_317017913.1">
    <property type="nucleotide sequence ID" value="NZ_CP136512.1"/>
</dbReference>
<dbReference type="Proteomes" id="UP001302652">
    <property type="component" value="Chromosome 2"/>
</dbReference>
<sequence>MVTTIQGKVVVAKTVEAMLATIDEADPPQRLVLGKSAYEHIRDALTRRLASVEAQKAIALSVMEDA</sequence>
<organism evidence="1 2">
    <name type="scientific">Paraburkholderia kirstenboschensis</name>
    <dbReference type="NCBI Taxonomy" id="1245436"/>
    <lineage>
        <taxon>Bacteria</taxon>
        <taxon>Pseudomonadati</taxon>
        <taxon>Pseudomonadota</taxon>
        <taxon>Betaproteobacteria</taxon>
        <taxon>Burkholderiales</taxon>
        <taxon>Burkholderiaceae</taxon>
        <taxon>Paraburkholderia</taxon>
    </lineage>
</organism>
<evidence type="ECO:0000313" key="1">
    <source>
        <dbReference type="EMBL" id="WOD15591.1"/>
    </source>
</evidence>
<proteinExistence type="predicted"/>
<reference evidence="1 2" key="1">
    <citation type="submission" date="2023-10" db="EMBL/GenBank/DDBJ databases">
        <title>Surface-active antibiotics is a multifunctional adaptation for post-fire microbes.</title>
        <authorList>
            <person name="Liu M.D."/>
            <person name="Du Y."/>
            <person name="Koupaei S.K."/>
            <person name="Kim N.R."/>
            <person name="Zhang W."/>
            <person name="Traxler M.F."/>
        </authorList>
    </citation>
    <scope>NUCLEOTIDE SEQUENCE [LARGE SCALE GENOMIC DNA]</scope>
    <source>
        <strain evidence="1 2">F3</strain>
    </source>
</reference>
<dbReference type="EMBL" id="CP136512">
    <property type="protein sequence ID" value="WOD15591.1"/>
    <property type="molecule type" value="Genomic_DNA"/>
</dbReference>